<feature type="chain" id="PRO_5046730667" evidence="2">
    <location>
        <begin position="21"/>
        <end position="365"/>
    </location>
</feature>
<dbReference type="SMART" id="SM00257">
    <property type="entry name" value="LysM"/>
    <property type="match status" value="2"/>
</dbReference>
<dbReference type="CDD" id="cd00118">
    <property type="entry name" value="LysM"/>
    <property type="match status" value="2"/>
</dbReference>
<keyword evidence="2" id="KW-0732">Signal</keyword>
<name>A0ABM5MX72_EMTOG</name>
<keyword evidence="5" id="KW-1185">Reference proteome</keyword>
<dbReference type="InterPro" id="IPR018392">
    <property type="entry name" value="LysM"/>
</dbReference>
<feature type="region of interest" description="Disordered" evidence="1">
    <location>
        <begin position="134"/>
        <end position="157"/>
    </location>
</feature>
<protein>
    <submittedName>
        <fullName evidence="4">Peptidoglycan-binding lysin domain-containing protein</fullName>
    </submittedName>
</protein>
<reference evidence="4 5" key="1">
    <citation type="submission" date="2011-07" db="EMBL/GenBank/DDBJ databases">
        <title>The complete genome of chromosome of Emticicia oligotrophica DSM 17448.</title>
        <authorList>
            <consortium name="US DOE Joint Genome Institute (JGI-PGF)"/>
            <person name="Lucas S."/>
            <person name="Han J."/>
            <person name="Lapidus A."/>
            <person name="Bruce D."/>
            <person name="Goodwin L."/>
            <person name="Pitluck S."/>
            <person name="Peters L."/>
            <person name="Kyrpides N."/>
            <person name="Mavromatis K."/>
            <person name="Ivanova N."/>
            <person name="Ovchinnikova G."/>
            <person name="Teshima H."/>
            <person name="Detter J.C."/>
            <person name="Tapia R."/>
            <person name="Han C."/>
            <person name="Land M."/>
            <person name="Hauser L."/>
            <person name="Markowitz V."/>
            <person name="Cheng J.-F."/>
            <person name="Hugenholtz P."/>
            <person name="Woyke T."/>
            <person name="Wu D."/>
            <person name="Tindall B."/>
            <person name="Pomrenke H."/>
            <person name="Brambilla E."/>
            <person name="Klenk H.-P."/>
            <person name="Eisen J.A."/>
        </authorList>
    </citation>
    <scope>NUCLEOTIDE SEQUENCE [LARGE SCALE GENOMIC DNA]</scope>
    <source>
        <strain evidence="4 5">DSM 17448</strain>
    </source>
</reference>
<dbReference type="EMBL" id="CP002961">
    <property type="protein sequence ID" value="AFK01725.1"/>
    <property type="molecule type" value="Genomic_DNA"/>
</dbReference>
<evidence type="ECO:0000313" key="4">
    <source>
        <dbReference type="EMBL" id="AFK01725.1"/>
    </source>
</evidence>
<proteinExistence type="predicted"/>
<dbReference type="SUPFAM" id="SSF54106">
    <property type="entry name" value="LysM domain"/>
    <property type="match status" value="2"/>
</dbReference>
<dbReference type="RefSeq" id="WP_015027428.1">
    <property type="nucleotide sequence ID" value="NC_018748.1"/>
</dbReference>
<evidence type="ECO:0000256" key="2">
    <source>
        <dbReference type="SAM" id="SignalP"/>
    </source>
</evidence>
<sequence length="365" mass="39753">MLRIICALIASVLFLNNTYATPEDSLGIEKRNGKILVQHKVEKGETIYSILKRYDCTESDFLSVNPTFKKGDILSLDQVVEVPYNSKKKVSQTKAPVVEIIPSGEKTSSKKVEEKRIIDENGIEIVDIPEATPKDAESSLKVSSVEPSKEIGTNKAKNTSSKASLKAKTHTIIAGQNLFTVAKLYNIKVWQIREWNALTNDAVKIGQVLVVEKPASFVAKATPKKDTLKPKTTTQIQAPAGDVVKETPKESKEQAVINKPVTIPNKPTSTVPNAPGGRKVSENGIAEVITAGESTNKFLALHPTAPIGTLIKVSNVANGQSVWVKVIGKFNPTRDVKIRISKKAFDKLSPKDSRISAELSYSISN</sequence>
<feature type="signal peptide" evidence="2">
    <location>
        <begin position="1"/>
        <end position="20"/>
    </location>
</feature>
<dbReference type="Proteomes" id="UP000002875">
    <property type="component" value="Chromosome"/>
</dbReference>
<organism evidence="4 5">
    <name type="scientific">Emticicia oligotrophica (strain DSM 17448 / CIP 109782 / MTCC 6937 / GPTSA100-15)</name>
    <dbReference type="NCBI Taxonomy" id="929562"/>
    <lineage>
        <taxon>Bacteria</taxon>
        <taxon>Pseudomonadati</taxon>
        <taxon>Bacteroidota</taxon>
        <taxon>Cytophagia</taxon>
        <taxon>Cytophagales</taxon>
        <taxon>Leadbetterellaceae</taxon>
        <taxon>Emticicia</taxon>
    </lineage>
</organism>
<feature type="domain" description="LysM" evidence="3">
    <location>
        <begin position="37"/>
        <end position="82"/>
    </location>
</feature>
<accession>A0ABM5MX72</accession>
<dbReference type="Pfam" id="PF01476">
    <property type="entry name" value="LysM"/>
    <property type="match status" value="2"/>
</dbReference>
<dbReference type="InterPro" id="IPR036779">
    <property type="entry name" value="LysM_dom_sf"/>
</dbReference>
<dbReference type="PANTHER" id="PTHR33734">
    <property type="entry name" value="LYSM DOMAIN-CONTAINING GPI-ANCHORED PROTEIN 2"/>
    <property type="match status" value="1"/>
</dbReference>
<evidence type="ECO:0000256" key="1">
    <source>
        <dbReference type="SAM" id="MobiDB-lite"/>
    </source>
</evidence>
<dbReference type="PANTHER" id="PTHR33734:SF22">
    <property type="entry name" value="MEMBRANE-BOUND LYTIC MUREIN TRANSGLYCOSYLASE D"/>
    <property type="match status" value="1"/>
</dbReference>
<dbReference type="PROSITE" id="PS51782">
    <property type="entry name" value="LYSM"/>
    <property type="match status" value="2"/>
</dbReference>
<evidence type="ECO:0000259" key="3">
    <source>
        <dbReference type="PROSITE" id="PS51782"/>
    </source>
</evidence>
<gene>
    <name evidence="4" type="ordered locus">Emtol_0571</name>
</gene>
<feature type="domain" description="LysM" evidence="3">
    <location>
        <begin position="168"/>
        <end position="211"/>
    </location>
</feature>
<dbReference type="InterPro" id="IPR036908">
    <property type="entry name" value="RlpA-like_sf"/>
</dbReference>
<evidence type="ECO:0000313" key="5">
    <source>
        <dbReference type="Proteomes" id="UP000002875"/>
    </source>
</evidence>
<dbReference type="Gene3D" id="3.10.350.10">
    <property type="entry name" value="LysM domain"/>
    <property type="match status" value="2"/>
</dbReference>
<dbReference type="Gene3D" id="2.40.40.10">
    <property type="entry name" value="RlpA-like domain"/>
    <property type="match status" value="1"/>
</dbReference>